<proteinExistence type="predicted"/>
<feature type="signal peptide" evidence="1">
    <location>
        <begin position="1"/>
        <end position="23"/>
    </location>
</feature>
<dbReference type="Pfam" id="PF00497">
    <property type="entry name" value="SBP_bac_3"/>
    <property type="match status" value="2"/>
</dbReference>
<dbReference type="Proteomes" id="UP001501337">
    <property type="component" value="Unassembled WGS sequence"/>
</dbReference>
<keyword evidence="4" id="KW-1185">Reference proteome</keyword>
<dbReference type="SUPFAM" id="SSF53850">
    <property type="entry name" value="Periplasmic binding protein-like II"/>
    <property type="match status" value="2"/>
</dbReference>
<comment type="caution">
    <text evidence="3">The sequence shown here is derived from an EMBL/GenBank/DDBJ whole genome shotgun (WGS) entry which is preliminary data.</text>
</comment>
<dbReference type="EMBL" id="BAABBO010000012">
    <property type="protein sequence ID" value="GAA3969995.1"/>
    <property type="molecule type" value="Genomic_DNA"/>
</dbReference>
<feature type="chain" id="PRO_5045668113" description="Solute-binding protein family 3/N-terminal domain-containing protein" evidence="1">
    <location>
        <begin position="24"/>
        <end position="528"/>
    </location>
</feature>
<dbReference type="InterPro" id="IPR001638">
    <property type="entry name" value="Solute-binding_3/MltF_N"/>
</dbReference>
<evidence type="ECO:0000313" key="4">
    <source>
        <dbReference type="Proteomes" id="UP001501337"/>
    </source>
</evidence>
<evidence type="ECO:0000256" key="1">
    <source>
        <dbReference type="SAM" id="SignalP"/>
    </source>
</evidence>
<sequence length="528" mass="58906">MICVVRYLVTLTLVTAVTSPALKAETLSALENSARVALVAESSNNRHPVSALTNPKVAHEFRIAFGQWAPFSDIEINSGGILSSLTKAAFASEGYAVSFYQTDWPHAFETATSGKVDASVGWLHSEERASQMLYSDSIAYTTNVFYHHKDLDVSWETLSDLSSLRVGVTSGYAYGADFDEAVRKNLLKVSSAPTDAANIERLIKGEIDLFPVDALVGEHLLETLFPLDADSLVYDENPLLQEPVHLIVSRDHPEADKIIQLFNRGLRAIKSSGLYEKTLQDIKIVLAVERMKVYTEEYAPFNYLDSEGQLKGMAVDVFSQLAGIIGARNQPSVNNVFPWARAYREAQRSRNSVLFAITRTPQRERLFKWVGPLVRSNIVLTARKDRGFAGTPPEKLEAVRICVIREDVGEQLLLQRGVPASALFYVNSPKACAAMLKRGRVDVWAYGKEPAHWYLTQEGVDLNDYEETFMLEESSQYLAFNPKVPDAVIGRFQEALDFLRLSGGLKEVLDNYRDVRPETVQSSLEKLQ</sequence>
<evidence type="ECO:0000259" key="2">
    <source>
        <dbReference type="SMART" id="SM00062"/>
    </source>
</evidence>
<evidence type="ECO:0000313" key="3">
    <source>
        <dbReference type="EMBL" id="GAA3969995.1"/>
    </source>
</evidence>
<gene>
    <name evidence="3" type="ORF">GCM10022278_29600</name>
</gene>
<protein>
    <recommendedName>
        <fullName evidence="2">Solute-binding protein family 3/N-terminal domain-containing protein</fullName>
    </recommendedName>
</protein>
<dbReference type="RefSeq" id="WP_344807722.1">
    <property type="nucleotide sequence ID" value="NZ_BAABBO010000012.1"/>
</dbReference>
<feature type="domain" description="Solute-binding protein family 3/N-terminal" evidence="2">
    <location>
        <begin position="60"/>
        <end position="282"/>
    </location>
</feature>
<keyword evidence="1" id="KW-0732">Signal</keyword>
<organism evidence="3 4">
    <name type="scientific">Allohahella marinimesophila</name>
    <dbReference type="NCBI Taxonomy" id="1054972"/>
    <lineage>
        <taxon>Bacteria</taxon>
        <taxon>Pseudomonadati</taxon>
        <taxon>Pseudomonadota</taxon>
        <taxon>Gammaproteobacteria</taxon>
        <taxon>Oceanospirillales</taxon>
        <taxon>Hahellaceae</taxon>
        <taxon>Allohahella</taxon>
    </lineage>
</organism>
<dbReference type="SMART" id="SM00062">
    <property type="entry name" value="PBPb"/>
    <property type="match status" value="2"/>
</dbReference>
<feature type="domain" description="Solute-binding protein family 3/N-terminal" evidence="2">
    <location>
        <begin position="290"/>
        <end position="516"/>
    </location>
</feature>
<accession>A0ABP7PRI6</accession>
<reference evidence="4" key="1">
    <citation type="journal article" date="2019" name="Int. J. Syst. Evol. Microbiol.">
        <title>The Global Catalogue of Microorganisms (GCM) 10K type strain sequencing project: providing services to taxonomists for standard genome sequencing and annotation.</title>
        <authorList>
            <consortium name="The Broad Institute Genomics Platform"/>
            <consortium name="The Broad Institute Genome Sequencing Center for Infectious Disease"/>
            <person name="Wu L."/>
            <person name="Ma J."/>
        </authorList>
    </citation>
    <scope>NUCLEOTIDE SEQUENCE [LARGE SCALE GENOMIC DNA]</scope>
    <source>
        <strain evidence="4">JCM 17555</strain>
    </source>
</reference>
<dbReference type="Gene3D" id="3.40.190.10">
    <property type="entry name" value="Periplasmic binding protein-like II"/>
    <property type="match status" value="4"/>
</dbReference>
<dbReference type="PANTHER" id="PTHR38834:SF3">
    <property type="entry name" value="SOLUTE-BINDING PROTEIN FAMILY 3_N-TERMINAL DOMAIN-CONTAINING PROTEIN"/>
    <property type="match status" value="1"/>
</dbReference>
<name>A0ABP7PRI6_9GAMM</name>
<dbReference type="PANTHER" id="PTHR38834">
    <property type="entry name" value="PERIPLASMIC SUBSTRATE BINDING PROTEIN FAMILY 3"/>
    <property type="match status" value="1"/>
</dbReference>